<dbReference type="Pfam" id="PF02604">
    <property type="entry name" value="PhdYeFM_antitox"/>
    <property type="match status" value="1"/>
</dbReference>
<evidence type="ECO:0000313" key="4">
    <source>
        <dbReference type="Proteomes" id="UP000484885"/>
    </source>
</evidence>
<comment type="similarity">
    <text evidence="1 2">Belongs to the phD/YefM antitoxin family.</text>
</comment>
<comment type="caution">
    <text evidence="3">The sequence shown here is derived from an EMBL/GenBank/DDBJ whole genome shotgun (WGS) entry which is preliminary data.</text>
</comment>
<dbReference type="SUPFAM" id="SSF143120">
    <property type="entry name" value="YefM-like"/>
    <property type="match status" value="1"/>
</dbReference>
<reference evidence="3 4" key="1">
    <citation type="submission" date="2020-02" db="EMBL/GenBank/DDBJ databases">
        <authorList>
            <person name="Zhang X.-Y."/>
        </authorList>
    </citation>
    <scope>NUCLEOTIDE SEQUENCE [LARGE SCALE GENOMIC DNA]</scope>
    <source>
        <strain evidence="3 4">C33</strain>
    </source>
</reference>
<dbReference type="InterPro" id="IPR006442">
    <property type="entry name" value="Antitoxin_Phd/YefM"/>
</dbReference>
<evidence type="ECO:0000256" key="2">
    <source>
        <dbReference type="RuleBase" id="RU362080"/>
    </source>
</evidence>
<evidence type="ECO:0000256" key="1">
    <source>
        <dbReference type="ARBA" id="ARBA00009981"/>
    </source>
</evidence>
<dbReference type="EMBL" id="JAAGSC010000039">
    <property type="protein sequence ID" value="NDY95236.1"/>
    <property type="molecule type" value="Genomic_DNA"/>
</dbReference>
<evidence type="ECO:0000313" key="3">
    <source>
        <dbReference type="EMBL" id="NDY95236.1"/>
    </source>
</evidence>
<gene>
    <name evidence="3" type="ORF">G3I74_05780</name>
</gene>
<dbReference type="Proteomes" id="UP000484885">
    <property type="component" value="Unassembled WGS sequence"/>
</dbReference>
<proteinExistence type="inferred from homology"/>
<organism evidence="3 4">
    <name type="scientific">Wenzhouxiangella limi</name>
    <dbReference type="NCBI Taxonomy" id="2707351"/>
    <lineage>
        <taxon>Bacteria</taxon>
        <taxon>Pseudomonadati</taxon>
        <taxon>Pseudomonadota</taxon>
        <taxon>Gammaproteobacteria</taxon>
        <taxon>Chromatiales</taxon>
        <taxon>Wenzhouxiangellaceae</taxon>
        <taxon>Wenzhouxiangella</taxon>
    </lineage>
</organism>
<dbReference type="InterPro" id="IPR036165">
    <property type="entry name" value="YefM-like_sf"/>
</dbReference>
<comment type="function">
    <text evidence="2">Antitoxin component of a type II toxin-antitoxin (TA) system.</text>
</comment>
<dbReference type="AlphaFoldDB" id="A0A845V1V0"/>
<keyword evidence="4" id="KW-1185">Reference proteome</keyword>
<dbReference type="RefSeq" id="WP_164210640.1">
    <property type="nucleotide sequence ID" value="NZ_JAAGSC010000039.1"/>
</dbReference>
<protein>
    <recommendedName>
        <fullName evidence="2">Antitoxin</fullName>
    </recommendedName>
</protein>
<name>A0A845V1V0_9GAMM</name>
<accession>A0A845V1V0</accession>
<sequence>METLKADLSASVTEFKRSPTRLIEQAAGRPLAVLVNNRPAFYALSAEAFERIADILDDRELAETAQQRLRDGDFVETELDEL</sequence>